<sequence length="497" mass="56954">MALPINIDELLHGRVVETERLEFKEGWNPQAVLHTMCAFANDINNWGGGYIVIGVEENKTGPAFSPKGLAPSEIKKIQKKLLSLSHRIKPEYFPIVDVTNYKGKNIVIIWVPGGTNRPYKAAETLGKGAPYAYYIRRNDTTKRATASDERSLMKLANDIPFDDRVNYKATLKDLDIRRIEQYLSDVKSDLVREMSKMPLKDLYRRMNIVEGQDELLRPKNIGLMLFCIDPQKYFPRTTIDVVKYKDDVGDDFDEKIFAGPIHEQLRAALQYIKNLMIIEYVHKVEGRAEAERFFNYPYAAIEESLVNAVYHRSYEEREPIEVRIYPDKIYIISYPGPLPPLGKDNINEPIVTPRRYRNSRLGDSLKELELAEGRCTGFPKIRRALKNNGSPPPNFETDDDRTYFMVTLKINPRAKKMAAKITPEMAEKNEGINEGLNEGLKSLLKVIKENPGIKAKDVSLRLDGRPIKTIERQITTLIDSKLIERRGSRKTGGYFIK</sequence>
<dbReference type="InterPro" id="IPR038475">
    <property type="entry name" value="RecG_C_sf"/>
</dbReference>
<dbReference type="EMBL" id="MHFR01000016">
    <property type="protein sequence ID" value="OGW99057.1"/>
    <property type="molecule type" value="Genomic_DNA"/>
</dbReference>
<protein>
    <recommendedName>
        <fullName evidence="1">Schlafen AlbA-2 domain-containing protein</fullName>
    </recommendedName>
</protein>
<accession>A0A1G1L1N4</accession>
<evidence type="ECO:0000313" key="3">
    <source>
        <dbReference type="Proteomes" id="UP000178187"/>
    </source>
</evidence>
<evidence type="ECO:0000313" key="2">
    <source>
        <dbReference type="EMBL" id="OGW99057.1"/>
    </source>
</evidence>
<gene>
    <name evidence="2" type="ORF">A3G33_01395</name>
</gene>
<dbReference type="InterPro" id="IPR038461">
    <property type="entry name" value="Schlafen_AlbA_2_dom_sf"/>
</dbReference>
<dbReference type="InterPro" id="IPR007421">
    <property type="entry name" value="Schlafen_AlbA_2_dom"/>
</dbReference>
<evidence type="ECO:0000259" key="1">
    <source>
        <dbReference type="Pfam" id="PF04326"/>
    </source>
</evidence>
<dbReference type="Pfam" id="PF04326">
    <property type="entry name" value="SLFN_AlbA_2"/>
    <property type="match status" value="1"/>
</dbReference>
<dbReference type="Gene3D" id="3.30.950.30">
    <property type="entry name" value="Schlafen, AAA domain"/>
    <property type="match status" value="1"/>
</dbReference>
<dbReference type="Pfam" id="PF13749">
    <property type="entry name" value="HATPase_c_4"/>
    <property type="match status" value="1"/>
</dbReference>
<feature type="domain" description="Schlafen AlbA-2" evidence="1">
    <location>
        <begin position="17"/>
        <end position="144"/>
    </location>
</feature>
<dbReference type="Gene3D" id="3.30.565.60">
    <property type="match status" value="1"/>
</dbReference>
<organism evidence="2 3">
    <name type="scientific">Candidatus Danuiimicrobium aquiferis</name>
    <dbReference type="NCBI Taxonomy" id="1801832"/>
    <lineage>
        <taxon>Bacteria</taxon>
        <taxon>Pseudomonadati</taxon>
        <taxon>Candidatus Omnitrophota</taxon>
        <taxon>Candidatus Danuiimicrobium</taxon>
    </lineage>
</organism>
<dbReference type="AlphaFoldDB" id="A0A1G1L1N4"/>
<comment type="caution">
    <text evidence="2">The sequence shown here is derived from an EMBL/GenBank/DDBJ whole genome shotgun (WGS) entry which is preliminary data.</text>
</comment>
<proteinExistence type="predicted"/>
<dbReference type="PANTHER" id="PTHR30595:SF6">
    <property type="entry name" value="SCHLAFEN ALBA-2 DOMAIN-CONTAINING PROTEIN"/>
    <property type="match status" value="1"/>
</dbReference>
<dbReference type="Proteomes" id="UP000178187">
    <property type="component" value="Unassembled WGS sequence"/>
</dbReference>
<name>A0A1G1L1N4_9BACT</name>
<dbReference type="PANTHER" id="PTHR30595">
    <property type="entry name" value="GLPR-RELATED TRANSCRIPTIONAL REPRESSOR"/>
    <property type="match status" value="1"/>
</dbReference>
<reference evidence="2 3" key="1">
    <citation type="journal article" date="2016" name="Nat. Commun.">
        <title>Thousands of microbial genomes shed light on interconnected biogeochemical processes in an aquifer system.</title>
        <authorList>
            <person name="Anantharaman K."/>
            <person name="Brown C.T."/>
            <person name="Hug L.A."/>
            <person name="Sharon I."/>
            <person name="Castelle C.J."/>
            <person name="Probst A.J."/>
            <person name="Thomas B.C."/>
            <person name="Singh A."/>
            <person name="Wilkins M.J."/>
            <person name="Karaoz U."/>
            <person name="Brodie E.L."/>
            <person name="Williams K.H."/>
            <person name="Hubbard S.S."/>
            <person name="Banfield J.F."/>
        </authorList>
    </citation>
    <scope>NUCLEOTIDE SEQUENCE [LARGE SCALE GENOMIC DNA]</scope>
</reference>